<dbReference type="PIRSF" id="PIRSF000676">
    <property type="entry name" value="Homoser_kin"/>
    <property type="match status" value="1"/>
</dbReference>
<dbReference type="HAMAP" id="MF_00384">
    <property type="entry name" value="Homoser_kinase"/>
    <property type="match status" value="1"/>
</dbReference>
<dbReference type="OrthoDB" id="195231at2759"/>
<comment type="similarity">
    <text evidence="2">Belongs to the GHMP kinase family. Homoserine kinase subfamily.</text>
</comment>
<dbReference type="GeneID" id="62196118"/>
<dbReference type="InterPro" id="IPR000870">
    <property type="entry name" value="Homoserine_kinase"/>
</dbReference>
<dbReference type="AlphaFoldDB" id="A0A875S8C1"/>
<dbReference type="PRINTS" id="PR00958">
    <property type="entry name" value="HOMSERKINASE"/>
</dbReference>
<keyword evidence="15" id="KW-1185">Reference proteome</keyword>
<dbReference type="EC" id="2.7.1.39" evidence="3"/>
<dbReference type="InterPro" id="IPR020568">
    <property type="entry name" value="Ribosomal_Su5_D2-typ_SF"/>
</dbReference>
<comment type="function">
    <text evidence="12">Commits homoserine to the threonine biosynthesis pathway by catalyzing its O-phosphorylation.</text>
</comment>
<comment type="pathway">
    <text evidence="1">Amino-acid biosynthesis; L-threonine biosynthesis; L-threonine from L-aspartate: step 4/5.</text>
</comment>
<name>A0A875S8C1_EENNA</name>
<dbReference type="GO" id="GO:0005524">
    <property type="term" value="F:ATP binding"/>
    <property type="evidence" value="ECO:0007669"/>
    <property type="project" value="UniProtKB-KW"/>
</dbReference>
<dbReference type="NCBIfam" id="TIGR00191">
    <property type="entry name" value="thrB"/>
    <property type="match status" value="1"/>
</dbReference>
<evidence type="ECO:0000313" key="15">
    <source>
        <dbReference type="Proteomes" id="UP000662931"/>
    </source>
</evidence>
<feature type="domain" description="GHMP kinase N-terminal" evidence="13">
    <location>
        <begin position="72"/>
        <end position="156"/>
    </location>
</feature>
<dbReference type="RefSeq" id="XP_038778929.1">
    <property type="nucleotide sequence ID" value="XM_038923001.1"/>
</dbReference>
<dbReference type="PANTHER" id="PTHR20861:SF1">
    <property type="entry name" value="HOMOSERINE KINASE"/>
    <property type="match status" value="1"/>
</dbReference>
<sequence length="354" mass="38514">MSREFTIKVPASSANIGPGFDVLGIALNLYLSINVKIDAHQYGELSLQDPNNCILSYEGEGADVVPLQSDKNLLTQMALYVLRCHGINHFPLGTKISVHNQVPFGRGLGSSGTAVVGGALLGNAIGELGLSKQRCLDYCLMVERHPDNISATMMGGFVGSFLRQLSDKGYQLVHQPLKNVLENFSADSTIDAPLNLGTHVTYNWCQKIKCVAIIPQFEVSTSKSRSVLPESYKRADVVFNLQRLAVLTSAVGSDIPDPALIYPAMQDRLHQPYRKALIPGLSSVVSEFTPQTHTGLLGICLSGAGPTILCLATENFERIARDIVARFKQEKVECKWLLLEPAYDGATVEEVSKL</sequence>
<keyword evidence="5" id="KW-0028">Amino-acid biosynthesis</keyword>
<dbReference type="SUPFAM" id="SSF55060">
    <property type="entry name" value="GHMP Kinase, C-terminal domain"/>
    <property type="match status" value="1"/>
</dbReference>
<gene>
    <name evidence="14" type="primary">THR1</name>
    <name evidence="14" type="ORF">FOA43_002717</name>
</gene>
<evidence type="ECO:0000313" key="14">
    <source>
        <dbReference type="EMBL" id="QPG75364.1"/>
    </source>
</evidence>
<keyword evidence="10" id="KW-0067">ATP-binding</keyword>
<reference evidence="14" key="1">
    <citation type="submission" date="2020-10" db="EMBL/GenBank/DDBJ databases">
        <authorList>
            <person name="Roach M.J.R."/>
        </authorList>
    </citation>
    <scope>NUCLEOTIDE SEQUENCE</scope>
    <source>
        <strain evidence="14">CBS 1945</strain>
    </source>
</reference>
<accession>A0A875S8C1</accession>
<evidence type="ECO:0000256" key="9">
    <source>
        <dbReference type="ARBA" id="ARBA00022777"/>
    </source>
</evidence>
<dbReference type="Proteomes" id="UP000662931">
    <property type="component" value="Chromosome 3"/>
</dbReference>
<comment type="catalytic activity">
    <reaction evidence="11">
        <text>L-homoserine + ATP = O-phospho-L-homoserine + ADP + H(+)</text>
        <dbReference type="Rhea" id="RHEA:13985"/>
        <dbReference type="ChEBI" id="CHEBI:15378"/>
        <dbReference type="ChEBI" id="CHEBI:30616"/>
        <dbReference type="ChEBI" id="CHEBI:57476"/>
        <dbReference type="ChEBI" id="CHEBI:57590"/>
        <dbReference type="ChEBI" id="CHEBI:456216"/>
        <dbReference type="EC" id="2.7.1.39"/>
    </reaction>
    <physiologicalReaction direction="left-to-right" evidence="11">
        <dbReference type="Rhea" id="RHEA:13986"/>
    </physiologicalReaction>
</comment>
<organism evidence="14 15">
    <name type="scientific">Eeniella nana</name>
    <name type="common">Yeast</name>
    <name type="synonym">Brettanomyces nanus</name>
    <dbReference type="NCBI Taxonomy" id="13502"/>
    <lineage>
        <taxon>Eukaryota</taxon>
        <taxon>Fungi</taxon>
        <taxon>Dikarya</taxon>
        <taxon>Ascomycota</taxon>
        <taxon>Saccharomycotina</taxon>
        <taxon>Pichiomycetes</taxon>
        <taxon>Pichiales</taxon>
        <taxon>Pichiaceae</taxon>
        <taxon>Brettanomyces</taxon>
    </lineage>
</organism>
<evidence type="ECO:0000256" key="8">
    <source>
        <dbReference type="ARBA" id="ARBA00022741"/>
    </source>
</evidence>
<dbReference type="KEGG" id="bnn:FOA43_002717"/>
<dbReference type="InterPro" id="IPR036554">
    <property type="entry name" value="GHMP_kinase_C_sf"/>
</dbReference>
<evidence type="ECO:0000256" key="6">
    <source>
        <dbReference type="ARBA" id="ARBA00022679"/>
    </source>
</evidence>
<evidence type="ECO:0000256" key="4">
    <source>
        <dbReference type="ARBA" id="ARBA00017858"/>
    </source>
</evidence>
<dbReference type="InterPro" id="IPR006203">
    <property type="entry name" value="GHMP_knse_ATP-bd_CS"/>
</dbReference>
<evidence type="ECO:0000256" key="5">
    <source>
        <dbReference type="ARBA" id="ARBA00022605"/>
    </source>
</evidence>
<dbReference type="SUPFAM" id="SSF54211">
    <property type="entry name" value="Ribosomal protein S5 domain 2-like"/>
    <property type="match status" value="1"/>
</dbReference>
<dbReference type="InterPro" id="IPR014721">
    <property type="entry name" value="Ribsml_uS5_D2-typ_fold_subgr"/>
</dbReference>
<evidence type="ECO:0000259" key="13">
    <source>
        <dbReference type="Pfam" id="PF00288"/>
    </source>
</evidence>
<dbReference type="UniPathway" id="UPA00050">
    <property type="reaction ID" value="UER00064"/>
</dbReference>
<dbReference type="GO" id="GO:0009088">
    <property type="term" value="P:threonine biosynthetic process"/>
    <property type="evidence" value="ECO:0007669"/>
    <property type="project" value="UniProtKB-UniPathway"/>
</dbReference>
<dbReference type="PROSITE" id="PS00627">
    <property type="entry name" value="GHMP_KINASES_ATP"/>
    <property type="match status" value="1"/>
</dbReference>
<dbReference type="EMBL" id="CP064814">
    <property type="protein sequence ID" value="QPG75364.1"/>
    <property type="molecule type" value="Genomic_DNA"/>
</dbReference>
<keyword evidence="6" id="KW-0808">Transferase</keyword>
<proteinExistence type="inferred from homology"/>
<evidence type="ECO:0000256" key="11">
    <source>
        <dbReference type="ARBA" id="ARBA00049913"/>
    </source>
</evidence>
<dbReference type="FunFam" id="3.30.230.10:FF:000068">
    <property type="entry name" value="Homoserine kinase"/>
    <property type="match status" value="1"/>
</dbReference>
<evidence type="ECO:0000256" key="7">
    <source>
        <dbReference type="ARBA" id="ARBA00022697"/>
    </source>
</evidence>
<dbReference type="InterPro" id="IPR006204">
    <property type="entry name" value="GHMP_kinase_N_dom"/>
</dbReference>
<protein>
    <recommendedName>
        <fullName evidence="4">Homoserine kinase</fullName>
        <ecNumber evidence="3">2.7.1.39</ecNumber>
    </recommendedName>
</protein>
<evidence type="ECO:0000256" key="12">
    <source>
        <dbReference type="ARBA" id="ARBA00054121"/>
    </source>
</evidence>
<keyword evidence="8" id="KW-0547">Nucleotide-binding</keyword>
<evidence type="ECO:0000256" key="3">
    <source>
        <dbReference type="ARBA" id="ARBA00012078"/>
    </source>
</evidence>
<evidence type="ECO:0000256" key="10">
    <source>
        <dbReference type="ARBA" id="ARBA00022840"/>
    </source>
</evidence>
<dbReference type="Gene3D" id="3.30.70.890">
    <property type="entry name" value="GHMP kinase, C-terminal domain"/>
    <property type="match status" value="1"/>
</dbReference>
<evidence type="ECO:0000256" key="1">
    <source>
        <dbReference type="ARBA" id="ARBA00005015"/>
    </source>
</evidence>
<dbReference type="PANTHER" id="PTHR20861">
    <property type="entry name" value="HOMOSERINE/4-DIPHOSPHOCYTIDYL-2-C-METHYL-D-ERYTHRITOL KINASE"/>
    <property type="match status" value="1"/>
</dbReference>
<keyword evidence="7" id="KW-0791">Threonine biosynthesis</keyword>
<evidence type="ECO:0000256" key="2">
    <source>
        <dbReference type="ARBA" id="ARBA00007370"/>
    </source>
</evidence>
<dbReference type="Pfam" id="PF00288">
    <property type="entry name" value="GHMP_kinases_N"/>
    <property type="match status" value="1"/>
</dbReference>
<dbReference type="Gene3D" id="3.30.230.10">
    <property type="match status" value="1"/>
</dbReference>
<dbReference type="GO" id="GO:0004413">
    <property type="term" value="F:homoserine kinase activity"/>
    <property type="evidence" value="ECO:0007669"/>
    <property type="project" value="UniProtKB-EC"/>
</dbReference>
<keyword evidence="9" id="KW-0418">Kinase</keyword>